<evidence type="ECO:0000256" key="8">
    <source>
        <dbReference type="ARBA" id="ARBA00046332"/>
    </source>
</evidence>
<comment type="similarity">
    <text evidence="8">Belongs to the Bfd family.</text>
</comment>
<dbReference type="EMBL" id="WXYQ01000011">
    <property type="protein sequence ID" value="NBG96637.1"/>
    <property type="molecule type" value="Genomic_DNA"/>
</dbReference>
<evidence type="ECO:0000256" key="2">
    <source>
        <dbReference type="ARBA" id="ARBA00022714"/>
    </source>
</evidence>
<protein>
    <recommendedName>
        <fullName evidence="7">Bacterioferritin-associated ferredoxin</fullName>
    </recommendedName>
</protein>
<dbReference type="Gene3D" id="1.10.10.1100">
    <property type="entry name" value="BFD-like [2Fe-2S]-binding domain"/>
    <property type="match status" value="1"/>
</dbReference>
<keyword evidence="1" id="KW-0813">Transport</keyword>
<dbReference type="PANTHER" id="PTHR37424:SF1">
    <property type="entry name" value="BACTERIOFERRITIN-ASSOCIATED FERREDOXIN"/>
    <property type="match status" value="1"/>
</dbReference>
<dbReference type="AlphaFoldDB" id="A0A845QDW7"/>
<gene>
    <name evidence="10" type="ORF">GTQ45_12920</name>
</gene>
<dbReference type="GO" id="GO:0051537">
    <property type="term" value="F:2 iron, 2 sulfur cluster binding"/>
    <property type="evidence" value="ECO:0007669"/>
    <property type="project" value="UniProtKB-KW"/>
</dbReference>
<feature type="domain" description="BFD-like [2Fe-2S]-binding" evidence="9">
    <location>
        <begin position="3"/>
        <end position="50"/>
    </location>
</feature>
<name>A0A845QDW7_9HYPH</name>
<evidence type="ECO:0000256" key="1">
    <source>
        <dbReference type="ARBA" id="ARBA00022448"/>
    </source>
</evidence>
<evidence type="ECO:0000256" key="7">
    <source>
        <dbReference type="ARBA" id="ARBA00039386"/>
    </source>
</evidence>
<evidence type="ECO:0000313" key="11">
    <source>
        <dbReference type="Proteomes" id="UP000470384"/>
    </source>
</evidence>
<dbReference type="GO" id="GO:0046872">
    <property type="term" value="F:metal ion binding"/>
    <property type="evidence" value="ECO:0007669"/>
    <property type="project" value="UniProtKB-KW"/>
</dbReference>
<evidence type="ECO:0000256" key="5">
    <source>
        <dbReference type="ARBA" id="ARBA00023004"/>
    </source>
</evidence>
<dbReference type="Proteomes" id="UP000470384">
    <property type="component" value="Unassembled WGS sequence"/>
</dbReference>
<dbReference type="InterPro" id="IPR007419">
    <property type="entry name" value="BFD-like_2Fe2S-bd_dom"/>
</dbReference>
<sequence length="69" mass="7183">MFVCICNAYRDSEIADAARNGARSACEAYEALGNGPNCGCCLDTAEDIVQQVRGAADARDTALPAKTLA</sequence>
<keyword evidence="4" id="KW-0249">Electron transport</keyword>
<accession>A0A845QDW7</accession>
<dbReference type="InterPro" id="IPR052371">
    <property type="entry name" value="BFD-associated_ferredoxin"/>
</dbReference>
<dbReference type="Pfam" id="PF04324">
    <property type="entry name" value="Fer2_BFD"/>
    <property type="match status" value="1"/>
</dbReference>
<organism evidence="10 11">
    <name type="scientific">Pyruvatibacter mobilis</name>
    <dbReference type="NCBI Taxonomy" id="1712261"/>
    <lineage>
        <taxon>Bacteria</taxon>
        <taxon>Pseudomonadati</taxon>
        <taxon>Pseudomonadota</taxon>
        <taxon>Alphaproteobacteria</taxon>
        <taxon>Hyphomicrobiales</taxon>
        <taxon>Parvibaculaceae</taxon>
        <taxon>Pyruvatibacter</taxon>
    </lineage>
</organism>
<reference evidence="10 11" key="1">
    <citation type="journal article" date="2016" name="Int. J. Syst. Evol. Microbiol.">
        <title>Pyruvatibacter mobilis gen. nov., sp. nov., a marine bacterium from the culture broth of Picochlorum sp. 122.</title>
        <authorList>
            <person name="Wang G."/>
            <person name="Tang M."/>
            <person name="Wu H."/>
            <person name="Dai S."/>
            <person name="Li T."/>
            <person name="Chen C."/>
            <person name="He H."/>
            <person name="Fan J."/>
            <person name="Xiang W."/>
            <person name="Li X."/>
        </authorList>
    </citation>
    <scope>NUCLEOTIDE SEQUENCE [LARGE SCALE GENOMIC DNA]</scope>
    <source>
        <strain evidence="10 11">GYP-11</strain>
    </source>
</reference>
<dbReference type="OrthoDB" id="7428628at2"/>
<keyword evidence="3" id="KW-0479">Metal-binding</keyword>
<evidence type="ECO:0000313" key="10">
    <source>
        <dbReference type="EMBL" id="NBG96637.1"/>
    </source>
</evidence>
<keyword evidence="11" id="KW-1185">Reference proteome</keyword>
<dbReference type="PANTHER" id="PTHR37424">
    <property type="entry name" value="BACTERIOFERRITIN-ASSOCIATED FERREDOXIN"/>
    <property type="match status" value="1"/>
</dbReference>
<dbReference type="InterPro" id="IPR041854">
    <property type="entry name" value="BFD-like_2Fe2S-bd_dom_sf"/>
</dbReference>
<proteinExistence type="inferred from homology"/>
<evidence type="ECO:0000259" key="9">
    <source>
        <dbReference type="Pfam" id="PF04324"/>
    </source>
</evidence>
<comment type="caution">
    <text evidence="10">The sequence shown here is derived from an EMBL/GenBank/DDBJ whole genome shotgun (WGS) entry which is preliminary data.</text>
</comment>
<dbReference type="RefSeq" id="WP_027841350.1">
    <property type="nucleotide sequence ID" value="NZ_BMHN01000001.1"/>
</dbReference>
<dbReference type="GeneID" id="300653858"/>
<keyword evidence="6" id="KW-0411">Iron-sulfur</keyword>
<evidence type="ECO:0000256" key="3">
    <source>
        <dbReference type="ARBA" id="ARBA00022723"/>
    </source>
</evidence>
<keyword evidence="2" id="KW-0001">2Fe-2S</keyword>
<evidence type="ECO:0000256" key="4">
    <source>
        <dbReference type="ARBA" id="ARBA00022982"/>
    </source>
</evidence>
<evidence type="ECO:0000256" key="6">
    <source>
        <dbReference type="ARBA" id="ARBA00023014"/>
    </source>
</evidence>
<keyword evidence="5" id="KW-0408">Iron</keyword>